<dbReference type="EMBL" id="JAQOSP010000086">
    <property type="protein sequence ID" value="MDJ1170288.1"/>
    <property type="molecule type" value="Genomic_DNA"/>
</dbReference>
<gene>
    <name evidence="2" type="ORF">PMG71_12685</name>
</gene>
<proteinExistence type="predicted"/>
<sequence length="59" mass="7078">MKNKHQIPNTETSKHLLNNLRRTRLEVREVSLELAEINARLEDEIRQKQLERVRKTLMG</sequence>
<feature type="coiled-coil region" evidence="1">
    <location>
        <begin position="20"/>
        <end position="51"/>
    </location>
</feature>
<comment type="caution">
    <text evidence="2">The sequence shown here is derived from an EMBL/GenBank/DDBJ whole genome shotgun (WGS) entry which is preliminary data.</text>
</comment>
<evidence type="ECO:0000313" key="3">
    <source>
        <dbReference type="Proteomes" id="UP001235303"/>
    </source>
</evidence>
<keyword evidence="3" id="KW-1185">Reference proteome</keyword>
<evidence type="ECO:0000256" key="1">
    <source>
        <dbReference type="SAM" id="Coils"/>
    </source>
</evidence>
<accession>A0ABT7AW49</accession>
<reference evidence="2 3" key="1">
    <citation type="submission" date="2023-01" db="EMBL/GenBank/DDBJ databases">
        <title>Novel diversity within Roseofilum (Cyanobacteria; Desertifilaceae) from marine benthic mats with descriptions of four novel species.</title>
        <authorList>
            <person name="Wang Y."/>
            <person name="Berthold D.E."/>
            <person name="Hu J."/>
            <person name="Lefler F.W."/>
            <person name="Laughinghouse H.D. IV."/>
        </authorList>
    </citation>
    <scope>NUCLEOTIDE SEQUENCE [LARGE SCALE GENOMIC DNA]</scope>
    <source>
        <strain evidence="2 3">BLCC-M154</strain>
    </source>
</reference>
<dbReference type="Proteomes" id="UP001235303">
    <property type="component" value="Unassembled WGS sequence"/>
</dbReference>
<organism evidence="2 3">
    <name type="scientific">Roseofilum acuticapitatum BLCC-M154</name>
    <dbReference type="NCBI Taxonomy" id="3022444"/>
    <lineage>
        <taxon>Bacteria</taxon>
        <taxon>Bacillati</taxon>
        <taxon>Cyanobacteriota</taxon>
        <taxon>Cyanophyceae</taxon>
        <taxon>Desertifilales</taxon>
        <taxon>Desertifilaceae</taxon>
        <taxon>Roseofilum</taxon>
        <taxon>Roseofilum acuticapitatum</taxon>
    </lineage>
</organism>
<protein>
    <submittedName>
        <fullName evidence="2">Uncharacterized protein</fullName>
    </submittedName>
</protein>
<evidence type="ECO:0000313" key="2">
    <source>
        <dbReference type="EMBL" id="MDJ1170288.1"/>
    </source>
</evidence>
<keyword evidence="1" id="KW-0175">Coiled coil</keyword>
<dbReference type="RefSeq" id="WP_283754046.1">
    <property type="nucleotide sequence ID" value="NZ_JAQOSP010000086.1"/>
</dbReference>
<name>A0ABT7AW49_9CYAN</name>